<feature type="transmembrane region" description="Helical" evidence="2">
    <location>
        <begin position="211"/>
        <end position="229"/>
    </location>
</feature>
<keyword evidence="2" id="KW-0812">Transmembrane</keyword>
<feature type="transmembrane region" description="Helical" evidence="2">
    <location>
        <begin position="117"/>
        <end position="139"/>
    </location>
</feature>
<evidence type="ECO:0000256" key="2">
    <source>
        <dbReference type="SAM" id="Phobius"/>
    </source>
</evidence>
<evidence type="ECO:0000313" key="4">
    <source>
        <dbReference type="Proteomes" id="UP000738359"/>
    </source>
</evidence>
<feature type="transmembrane region" description="Helical" evidence="2">
    <location>
        <begin position="16"/>
        <end position="38"/>
    </location>
</feature>
<feature type="transmembrane region" description="Helical" evidence="2">
    <location>
        <begin position="235"/>
        <end position="254"/>
    </location>
</feature>
<comment type="caution">
    <text evidence="3">The sequence shown here is derived from an EMBL/GenBank/DDBJ whole genome shotgun (WGS) entry which is preliminary data.</text>
</comment>
<feature type="region of interest" description="Disordered" evidence="1">
    <location>
        <begin position="356"/>
        <end position="399"/>
    </location>
</feature>
<proteinExistence type="predicted"/>
<keyword evidence="4" id="KW-1185">Reference proteome</keyword>
<feature type="compositionally biased region" description="Low complexity" evidence="1">
    <location>
        <begin position="375"/>
        <end position="399"/>
    </location>
</feature>
<name>A0A9P6M757_MORAP</name>
<dbReference type="AlphaFoldDB" id="A0A9P6M757"/>
<gene>
    <name evidence="3" type="ORF">BGZ70_002472</name>
</gene>
<accession>A0A9P6M757</accession>
<feature type="transmembrane region" description="Helical" evidence="2">
    <location>
        <begin position="173"/>
        <end position="190"/>
    </location>
</feature>
<dbReference type="OrthoDB" id="2334596at2759"/>
<keyword evidence="2" id="KW-1133">Transmembrane helix</keyword>
<keyword evidence="2" id="KW-0472">Membrane</keyword>
<dbReference type="EMBL" id="JAAAHY010000016">
    <property type="protein sequence ID" value="KAF9968568.1"/>
    <property type="molecule type" value="Genomic_DNA"/>
</dbReference>
<dbReference type="Proteomes" id="UP000738359">
    <property type="component" value="Unassembled WGS sequence"/>
</dbReference>
<evidence type="ECO:0000313" key="3">
    <source>
        <dbReference type="EMBL" id="KAF9968568.1"/>
    </source>
</evidence>
<protein>
    <submittedName>
        <fullName evidence="3">Uncharacterized protein</fullName>
    </submittedName>
</protein>
<feature type="transmembrane region" description="Helical" evidence="2">
    <location>
        <begin position="58"/>
        <end position="82"/>
    </location>
</feature>
<evidence type="ECO:0000256" key="1">
    <source>
        <dbReference type="SAM" id="MobiDB-lite"/>
    </source>
</evidence>
<sequence length="447" mass="49634">MGGATPIPTSIGINEIVGLVLIGASIVLSLHSLIRMLFMRRTASKYHLFPIINVTQFVNQWCVFFLVTAAINTVSFRTALWLNVLNNFAYFITKPAMMYLAYLRCSAVYPAFTKADWAHYSLITFRAVELFGIVVINVIQNYMCDGSTESGTRCERLAIAWTLQDAFAPMFRLYYIVCEAIFYVVLFRTLHGMAAGQENTGLLRYRRLQTTMLTLDLLLLIFMSVYRVMTNFIHLPTYVYLELFSSTLTIFNLTEFGLNIRVLFYIVADAKENSDTCSPSRLEMGALAAYNPKHANGSAPLLGRSHPGLNSNVKFQRQRNNSSAPLTNYAVDAGYNSDCDLTTVVAASSRHQSATLQATDDYPDFIPYSPPGSPSPQSNNNSIHWSPSSFSAPTSSSSPALRQDNLIITPLNSQIQTHDGICGEIIEGAEISRPSRALVSSAHRCDP</sequence>
<organism evidence="3 4">
    <name type="scientific">Mortierella alpina</name>
    <name type="common">Oleaginous fungus</name>
    <name type="synonym">Mortierella renispora</name>
    <dbReference type="NCBI Taxonomy" id="64518"/>
    <lineage>
        <taxon>Eukaryota</taxon>
        <taxon>Fungi</taxon>
        <taxon>Fungi incertae sedis</taxon>
        <taxon>Mucoromycota</taxon>
        <taxon>Mortierellomycotina</taxon>
        <taxon>Mortierellomycetes</taxon>
        <taxon>Mortierellales</taxon>
        <taxon>Mortierellaceae</taxon>
        <taxon>Mortierella</taxon>
    </lineage>
</organism>
<feature type="transmembrane region" description="Helical" evidence="2">
    <location>
        <begin position="88"/>
        <end position="105"/>
    </location>
</feature>
<reference evidence="3" key="1">
    <citation type="journal article" date="2020" name="Fungal Divers.">
        <title>Resolving the Mortierellaceae phylogeny through synthesis of multi-gene phylogenetics and phylogenomics.</title>
        <authorList>
            <person name="Vandepol N."/>
            <person name="Liber J."/>
            <person name="Desiro A."/>
            <person name="Na H."/>
            <person name="Kennedy M."/>
            <person name="Barry K."/>
            <person name="Grigoriev I.V."/>
            <person name="Miller A.N."/>
            <person name="O'Donnell K."/>
            <person name="Stajich J.E."/>
            <person name="Bonito G."/>
        </authorList>
    </citation>
    <scope>NUCLEOTIDE SEQUENCE</scope>
    <source>
        <strain evidence="3">CK1249</strain>
    </source>
</reference>